<evidence type="ECO:0000256" key="1">
    <source>
        <dbReference type="ARBA" id="ARBA00022596"/>
    </source>
</evidence>
<name>A0AAW4MTZ9_9FIRM</name>
<dbReference type="Proteomes" id="UP001197492">
    <property type="component" value="Unassembled WGS sequence"/>
</dbReference>
<keyword evidence="5" id="KW-1185">Reference proteome</keyword>
<protein>
    <submittedName>
        <fullName evidence="2">LarC family nickel insertion protein</fullName>
    </submittedName>
</protein>
<gene>
    <name evidence="2" type="ORF">KSV97_02380</name>
    <name evidence="3" type="ORF">KSW06_02735</name>
</gene>
<dbReference type="RefSeq" id="WP_215656428.1">
    <property type="nucleotide sequence ID" value="NZ_CAXVKV010000023.1"/>
</dbReference>
<sequence length="154" mass="17911">MKQIPGTNKVCKLETNIDDSTGEVLGHVMELLMSHGAKDVHYIPVMMKKNRPAYLLNVLCDEEKRKELETIIFKETSTIGIRRTYMERTVLQRTFETISTPLGDAVFKVVDIDGEKRAYPEYESAKLLSEKHNLSIIDVYQLLERSYYEFSRHH</sequence>
<evidence type="ECO:0000313" key="3">
    <source>
        <dbReference type="EMBL" id="MBV3392182.1"/>
    </source>
</evidence>
<reference evidence="2 5" key="1">
    <citation type="submission" date="2021-06" db="EMBL/GenBank/DDBJ databases">
        <title>Collection of gut derived symbiotic bacterial strains cultured from healthy donors.</title>
        <authorList>
            <person name="Lin H."/>
            <person name="Littmann E."/>
            <person name="Pamer E.G."/>
        </authorList>
    </citation>
    <scope>NUCLEOTIDE SEQUENCE</scope>
    <source>
        <strain evidence="3 5">MSK.21.70</strain>
        <strain evidence="2">MSK.21.82</strain>
    </source>
</reference>
<dbReference type="Pfam" id="PF01969">
    <property type="entry name" value="Ni_insertion"/>
    <property type="match status" value="1"/>
</dbReference>
<evidence type="ECO:0000313" key="2">
    <source>
        <dbReference type="EMBL" id="MBV3382090.1"/>
    </source>
</evidence>
<dbReference type="EMBL" id="JAHOEF010000009">
    <property type="protein sequence ID" value="MBV3382090.1"/>
    <property type="molecule type" value="Genomic_DNA"/>
</dbReference>
<proteinExistence type="predicted"/>
<evidence type="ECO:0000313" key="4">
    <source>
        <dbReference type="Proteomes" id="UP001196408"/>
    </source>
</evidence>
<accession>A0AAW4MTZ9</accession>
<dbReference type="PANTHER" id="PTHR36566:SF1">
    <property type="entry name" value="PYRIDINIUM-3,5-BISTHIOCARBOXYLIC ACID MONONUCLEOTIDE NICKEL INSERTION PROTEIN"/>
    <property type="match status" value="1"/>
</dbReference>
<dbReference type="Gene3D" id="3.30.70.1380">
    <property type="entry name" value="Transcriptional regulatory protein pf0864 domain like"/>
    <property type="match status" value="1"/>
</dbReference>
<dbReference type="InterPro" id="IPR002822">
    <property type="entry name" value="Ni_insertion"/>
</dbReference>
<dbReference type="Proteomes" id="UP001196408">
    <property type="component" value="Unassembled WGS sequence"/>
</dbReference>
<organism evidence="2 4">
    <name type="scientific">Catenibacterium mitsuokai</name>
    <dbReference type="NCBI Taxonomy" id="100886"/>
    <lineage>
        <taxon>Bacteria</taxon>
        <taxon>Bacillati</taxon>
        <taxon>Bacillota</taxon>
        <taxon>Erysipelotrichia</taxon>
        <taxon>Erysipelotrichales</taxon>
        <taxon>Coprobacillaceae</taxon>
        <taxon>Catenibacterium</taxon>
    </lineage>
</organism>
<dbReference type="AlphaFoldDB" id="A0AAW4MTZ9"/>
<comment type="caution">
    <text evidence="2">The sequence shown here is derived from an EMBL/GenBank/DDBJ whole genome shotgun (WGS) entry which is preliminary data.</text>
</comment>
<dbReference type="PANTHER" id="PTHR36566">
    <property type="entry name" value="NICKEL INSERTION PROTEIN-RELATED"/>
    <property type="match status" value="1"/>
</dbReference>
<dbReference type="EMBL" id="JAHOEL010000011">
    <property type="protein sequence ID" value="MBV3392182.1"/>
    <property type="molecule type" value="Genomic_DNA"/>
</dbReference>
<keyword evidence="1" id="KW-0533">Nickel</keyword>
<dbReference type="GeneID" id="301324397"/>
<evidence type="ECO:0000313" key="5">
    <source>
        <dbReference type="Proteomes" id="UP001197492"/>
    </source>
</evidence>